<dbReference type="AlphaFoldDB" id="A0AAE3UDV1"/>
<evidence type="ECO:0000256" key="3">
    <source>
        <dbReference type="ARBA" id="ARBA00023163"/>
    </source>
</evidence>
<keyword evidence="3" id="KW-0804">Transcription</keyword>
<evidence type="ECO:0000313" key="6">
    <source>
        <dbReference type="Proteomes" id="UP001232063"/>
    </source>
</evidence>
<dbReference type="SMART" id="SM00342">
    <property type="entry name" value="HTH_ARAC"/>
    <property type="match status" value="1"/>
</dbReference>
<dbReference type="InterPro" id="IPR009057">
    <property type="entry name" value="Homeodomain-like_sf"/>
</dbReference>
<protein>
    <submittedName>
        <fullName evidence="5">AraC family transcriptional regulator</fullName>
    </submittedName>
</protein>
<dbReference type="GO" id="GO:0003700">
    <property type="term" value="F:DNA-binding transcription factor activity"/>
    <property type="evidence" value="ECO:0007669"/>
    <property type="project" value="InterPro"/>
</dbReference>
<gene>
    <name evidence="5" type="ORF">QNI22_03075</name>
</gene>
<dbReference type="PROSITE" id="PS01124">
    <property type="entry name" value="HTH_ARAC_FAMILY_2"/>
    <property type="match status" value="1"/>
</dbReference>
<dbReference type="PANTHER" id="PTHR46796">
    <property type="entry name" value="HTH-TYPE TRANSCRIPTIONAL ACTIVATOR RHAS-RELATED"/>
    <property type="match status" value="1"/>
</dbReference>
<evidence type="ECO:0000256" key="1">
    <source>
        <dbReference type="ARBA" id="ARBA00023015"/>
    </source>
</evidence>
<feature type="domain" description="HTH araC/xylS-type" evidence="4">
    <location>
        <begin position="171"/>
        <end position="266"/>
    </location>
</feature>
<comment type="caution">
    <text evidence="5">The sequence shown here is derived from an EMBL/GenBank/DDBJ whole genome shotgun (WGS) entry which is preliminary data.</text>
</comment>
<evidence type="ECO:0000256" key="2">
    <source>
        <dbReference type="ARBA" id="ARBA00023125"/>
    </source>
</evidence>
<dbReference type="Gene3D" id="1.10.10.60">
    <property type="entry name" value="Homeodomain-like"/>
    <property type="match status" value="1"/>
</dbReference>
<dbReference type="InterPro" id="IPR050204">
    <property type="entry name" value="AraC_XylS_family_regulators"/>
</dbReference>
<keyword evidence="1" id="KW-0805">Transcription regulation</keyword>
<accession>A0AAE3UDV1</accession>
<sequence length="266" mass="31230">MSTKPSTLPIQYSCYFHRSRAGEQFIPEHTISYIVSGSMEMSDITTRQSFQQGDIYFCRRNQLAKYAKQPPADGEYRSVSIYFDQDTLRRFNLEYGYKPDKTVNTPAFIPLTHVPVLISYMESLRAYEQLFTQKENEALLTVKQNEALLLLLQLKPELKNILFDFSEPGKIDLEAFMNQNYHFNVDLQRFAYLTGRSLSTFKRDFEKVFQDTPSHWLIHRRLKEAYYLIKEKKKTASDVYLDLGFEDLSHFSYVFKKAYGVSPSMV</sequence>
<dbReference type="InterPro" id="IPR018060">
    <property type="entry name" value="HTH_AraC"/>
</dbReference>
<reference evidence="5" key="1">
    <citation type="submission" date="2023-05" db="EMBL/GenBank/DDBJ databases">
        <authorList>
            <person name="Zhang X."/>
        </authorList>
    </citation>
    <scope>NUCLEOTIDE SEQUENCE</scope>
    <source>
        <strain evidence="5">BD1B2-1</strain>
    </source>
</reference>
<organism evidence="5 6">
    <name type="scientific">Xanthocytophaga agilis</name>
    <dbReference type="NCBI Taxonomy" id="3048010"/>
    <lineage>
        <taxon>Bacteria</taxon>
        <taxon>Pseudomonadati</taxon>
        <taxon>Bacteroidota</taxon>
        <taxon>Cytophagia</taxon>
        <taxon>Cytophagales</taxon>
        <taxon>Rhodocytophagaceae</taxon>
        <taxon>Xanthocytophaga</taxon>
    </lineage>
</organism>
<dbReference type="Pfam" id="PF22200">
    <property type="entry name" value="ExsA_N"/>
    <property type="match status" value="1"/>
</dbReference>
<evidence type="ECO:0000313" key="5">
    <source>
        <dbReference type="EMBL" id="MDJ1499607.1"/>
    </source>
</evidence>
<evidence type="ECO:0000259" key="4">
    <source>
        <dbReference type="PROSITE" id="PS01124"/>
    </source>
</evidence>
<name>A0AAE3UDV1_9BACT</name>
<proteinExistence type="predicted"/>
<keyword evidence="2" id="KW-0238">DNA-binding</keyword>
<dbReference type="GO" id="GO:0043565">
    <property type="term" value="F:sequence-specific DNA binding"/>
    <property type="evidence" value="ECO:0007669"/>
    <property type="project" value="InterPro"/>
</dbReference>
<dbReference type="InterPro" id="IPR054015">
    <property type="entry name" value="ExsA-like_N"/>
</dbReference>
<dbReference type="Pfam" id="PF12833">
    <property type="entry name" value="HTH_18"/>
    <property type="match status" value="1"/>
</dbReference>
<dbReference type="EMBL" id="JASJOU010000001">
    <property type="protein sequence ID" value="MDJ1499607.1"/>
    <property type="molecule type" value="Genomic_DNA"/>
</dbReference>
<dbReference type="Proteomes" id="UP001232063">
    <property type="component" value="Unassembled WGS sequence"/>
</dbReference>
<keyword evidence="6" id="KW-1185">Reference proteome</keyword>
<dbReference type="SUPFAM" id="SSF46689">
    <property type="entry name" value="Homeodomain-like"/>
    <property type="match status" value="1"/>
</dbReference>
<dbReference type="RefSeq" id="WP_313992743.1">
    <property type="nucleotide sequence ID" value="NZ_JASJOU010000001.1"/>
</dbReference>